<dbReference type="STRING" id="655863.F0X6V2"/>
<feature type="compositionally biased region" description="Basic and acidic residues" evidence="6">
    <location>
        <begin position="395"/>
        <end position="406"/>
    </location>
</feature>
<evidence type="ECO:0000256" key="7">
    <source>
        <dbReference type="SAM" id="Phobius"/>
    </source>
</evidence>
<dbReference type="HOGENOM" id="CLU_013127_0_0_1"/>
<dbReference type="GeneID" id="25979971"/>
<dbReference type="eggNOG" id="KOG4623">
    <property type="taxonomic scope" value="Eukaryota"/>
</dbReference>
<feature type="compositionally biased region" description="Polar residues" evidence="6">
    <location>
        <begin position="522"/>
        <end position="549"/>
    </location>
</feature>
<dbReference type="GO" id="GO:0044732">
    <property type="term" value="C:mitotic spindle pole body"/>
    <property type="evidence" value="ECO:0007669"/>
    <property type="project" value="TreeGrafter"/>
</dbReference>
<evidence type="ECO:0000313" key="10">
    <source>
        <dbReference type="Proteomes" id="UP000007796"/>
    </source>
</evidence>
<dbReference type="InterPro" id="IPR042321">
    <property type="entry name" value="Ima1"/>
</dbReference>
<evidence type="ECO:0000256" key="2">
    <source>
        <dbReference type="ARBA" id="ARBA00022692"/>
    </source>
</evidence>
<feature type="region of interest" description="Disordered" evidence="6">
    <location>
        <begin position="503"/>
        <end position="549"/>
    </location>
</feature>
<feature type="transmembrane region" description="Helical" evidence="7">
    <location>
        <begin position="308"/>
        <end position="327"/>
    </location>
</feature>
<feature type="region of interest" description="Disordered" evidence="6">
    <location>
        <begin position="580"/>
        <end position="625"/>
    </location>
</feature>
<feature type="region of interest" description="Disordered" evidence="6">
    <location>
        <begin position="665"/>
        <end position="684"/>
    </location>
</feature>
<proteinExistence type="predicted"/>
<reference evidence="9 10" key="1">
    <citation type="journal article" date="2011" name="Proc. Natl. Acad. Sci. U.S.A.">
        <title>Genome and transcriptome analyses of the mountain pine beetle-fungal symbiont Grosmannia clavigera, a lodgepole pine pathogen.</title>
        <authorList>
            <person name="DiGuistini S."/>
            <person name="Wang Y."/>
            <person name="Liao N.Y."/>
            <person name="Taylor G."/>
            <person name="Tanguay P."/>
            <person name="Feau N."/>
            <person name="Henrissat B."/>
            <person name="Chan S.K."/>
            <person name="Hesse-Orce U."/>
            <person name="Alamouti S.M."/>
            <person name="Tsui C.K.M."/>
            <person name="Docking R.T."/>
            <person name="Levasseur A."/>
            <person name="Haridas S."/>
            <person name="Robertson G."/>
            <person name="Birol I."/>
            <person name="Holt R.A."/>
            <person name="Marra M.A."/>
            <person name="Hamelin R.C."/>
            <person name="Hirst M."/>
            <person name="Jones S.J.M."/>
            <person name="Bohlmann J."/>
            <person name="Breuil C."/>
        </authorList>
    </citation>
    <scope>NUCLEOTIDE SEQUENCE [LARGE SCALE GENOMIC DNA]</scope>
    <source>
        <strain evidence="10">kw1407 / UAMH 11150</strain>
    </source>
</reference>
<protein>
    <recommendedName>
        <fullName evidence="8">Ima1 N-terminal domain-containing protein</fullName>
    </recommendedName>
</protein>
<feature type="region of interest" description="Disordered" evidence="6">
    <location>
        <begin position="63"/>
        <end position="84"/>
    </location>
</feature>
<gene>
    <name evidence="9" type="ORF">CMQ_6528</name>
</gene>
<dbReference type="GO" id="GO:0071765">
    <property type="term" value="P:nuclear inner membrane organization"/>
    <property type="evidence" value="ECO:0007669"/>
    <property type="project" value="InterPro"/>
</dbReference>
<comment type="subcellular location">
    <subcellularLocation>
        <location evidence="1">Nucleus inner membrane</location>
        <topology evidence="1">Multi-pass membrane protein</topology>
    </subcellularLocation>
</comment>
<dbReference type="PANTHER" id="PTHR28538:SF1">
    <property type="entry name" value="INTEGRAL INNER NUCLEAR MEMBRANE PROTEIN IMA1"/>
    <property type="match status" value="1"/>
</dbReference>
<dbReference type="Proteomes" id="UP000007796">
    <property type="component" value="Unassembled WGS sequence"/>
</dbReference>
<dbReference type="AlphaFoldDB" id="F0X6V2"/>
<feature type="region of interest" description="Disordered" evidence="6">
    <location>
        <begin position="382"/>
        <end position="406"/>
    </location>
</feature>
<evidence type="ECO:0000259" key="8">
    <source>
        <dbReference type="Pfam" id="PF09779"/>
    </source>
</evidence>
<keyword evidence="10" id="KW-1185">Reference proteome</keyword>
<dbReference type="GO" id="GO:0034992">
    <property type="term" value="C:microtubule organizing center attachment site"/>
    <property type="evidence" value="ECO:0007669"/>
    <property type="project" value="TreeGrafter"/>
</dbReference>
<dbReference type="PANTHER" id="PTHR28538">
    <property type="entry name" value="INTEGRAL INNER NUCLEAR MEMBRANE PROTEIN IMA1"/>
    <property type="match status" value="1"/>
</dbReference>
<keyword evidence="3 7" id="KW-1133">Transmembrane helix</keyword>
<name>F0X6V2_GROCL</name>
<organism evidence="10">
    <name type="scientific">Grosmannia clavigera (strain kw1407 / UAMH 11150)</name>
    <name type="common">Blue stain fungus</name>
    <name type="synonym">Graphiocladiella clavigera</name>
    <dbReference type="NCBI Taxonomy" id="655863"/>
    <lineage>
        <taxon>Eukaryota</taxon>
        <taxon>Fungi</taxon>
        <taxon>Dikarya</taxon>
        <taxon>Ascomycota</taxon>
        <taxon>Pezizomycotina</taxon>
        <taxon>Sordariomycetes</taxon>
        <taxon>Sordariomycetidae</taxon>
        <taxon>Ophiostomatales</taxon>
        <taxon>Ophiostomataceae</taxon>
        <taxon>Leptographium</taxon>
    </lineage>
</organism>
<evidence type="ECO:0000313" key="9">
    <source>
        <dbReference type="EMBL" id="EFX06207.1"/>
    </source>
</evidence>
<evidence type="ECO:0000256" key="6">
    <source>
        <dbReference type="SAM" id="MobiDB-lite"/>
    </source>
</evidence>
<accession>F0X6V2</accession>
<dbReference type="InterPro" id="IPR018617">
    <property type="entry name" value="Ima1_N"/>
</dbReference>
<keyword evidence="4 7" id="KW-0472">Membrane</keyword>
<dbReference type="InParanoid" id="F0X6V2"/>
<feature type="domain" description="Ima1 N-terminal" evidence="8">
    <location>
        <begin position="11"/>
        <end position="150"/>
    </location>
</feature>
<dbReference type="GO" id="GO:0005637">
    <property type="term" value="C:nuclear inner membrane"/>
    <property type="evidence" value="ECO:0007669"/>
    <property type="project" value="UniProtKB-SubCell"/>
</dbReference>
<dbReference type="OrthoDB" id="5966927at2759"/>
<evidence type="ECO:0000256" key="4">
    <source>
        <dbReference type="ARBA" id="ARBA00023136"/>
    </source>
</evidence>
<dbReference type="Pfam" id="PF09779">
    <property type="entry name" value="Ima1_N"/>
    <property type="match status" value="1"/>
</dbReference>
<feature type="transmembrane region" description="Helical" evidence="7">
    <location>
        <begin position="347"/>
        <end position="365"/>
    </location>
</feature>
<dbReference type="EMBL" id="GL629729">
    <property type="protein sequence ID" value="EFX06207.1"/>
    <property type="molecule type" value="Genomic_DNA"/>
</dbReference>
<sequence>MAGFRRTRYLACFYCGRRTSIRYDGHMRHFECPNCEATNYLDKDGDITDPPVATTTSAEAISSSSAYASQQGSPQRHLSLSPGGSSQESSAVFCTKCLKNQHLYVSSLAQYFPPDPDHAEYAELECKYYHFRKGLEQRYPQVCSDCEPAVLERIRQAGYTAKTDHLRRMVNYSRQVRLTRPTYLDAAHRLGRWLWRAGLLFQALWQLGLLARCVSVSVPTAGRQEEQGFDDDVVIGLSDSPDAALPPSVDVSLSLAPLAHALLSWIAASTDRLQTLCVGATIAGCWWNPYFVQTVRGFTKPFIGIPVWYTYQVTLVFVRVMLAAVAVRLTPNTHEDGAQSQNVRLPPAMLGLHVFVLLFTLYLYAKAPRSIRKDMRPLFAKTADTPLTSHRQRPRTAEERADNRRRGLETLSDVLDEIAATSPTPQGSRHLHVADDSPPEQDVFGSGGWSSGRSPTWDRSRNSHSRPKKSDFELGGMRIADDYGSAQPLSLSQEREAYYAEEMDWSPSQPAEPIKSPYRAFSTYSGSSPMRPGQSSTFGSDSSGAFSQTPVKAGHGPFWYKVPPAPTSIAQRVLNPTMPRLRQQQQQQQKKDVDDVFSSAVPGGFFGGDSSSRQPTAAAAAATTRPSVEFAQPRFFASSAVGGSGQDDEAGNSLSDLFSQSFTLGSGEGGQGGEHGDQPESGQGRQHGFDAVGLLVLAVSLGLLHSLRVADGQVPIRLDAYRRLIAQLQPYAKLVETAAVGLCAATTIRRMGESLQRCRCAADGLALLWPHVLGCVLGLAAAALAGQMALQLGAVLSGGGPEGRAVALSLPWQWWQVVALHGVAMAHQVWNAVLL</sequence>
<keyword evidence="5" id="KW-0539">Nucleus</keyword>
<feature type="region of interest" description="Disordered" evidence="6">
    <location>
        <begin position="420"/>
        <end position="475"/>
    </location>
</feature>
<evidence type="ECO:0000256" key="1">
    <source>
        <dbReference type="ARBA" id="ARBA00004473"/>
    </source>
</evidence>
<evidence type="ECO:0000256" key="3">
    <source>
        <dbReference type="ARBA" id="ARBA00022989"/>
    </source>
</evidence>
<dbReference type="GO" id="GO:0034506">
    <property type="term" value="C:chromosome, centromeric core domain"/>
    <property type="evidence" value="ECO:0007669"/>
    <property type="project" value="TreeGrafter"/>
</dbReference>
<evidence type="ECO:0000256" key="5">
    <source>
        <dbReference type="ARBA" id="ARBA00023242"/>
    </source>
</evidence>
<dbReference type="RefSeq" id="XP_014175689.1">
    <property type="nucleotide sequence ID" value="XM_014320214.1"/>
</dbReference>
<keyword evidence="2 7" id="KW-0812">Transmembrane</keyword>